<sequence>MDGVSTNVPCTNRKCKRLLTPLHFEQFLCEVSQGHRYVSSLPSEYVAPNPAKELDEACRLIANVENIIYIVLRQELKFFDGLLTLRDRFLGANITLWFAKGMKLASEEMLLKVGEMYVDLSIHYKDIVANIVVLEH</sequence>
<protein>
    <submittedName>
        <fullName evidence="1">Uncharacterized protein</fullName>
    </submittedName>
</protein>
<dbReference type="EMBL" id="OX465086">
    <property type="protein sequence ID" value="CAI9265975.1"/>
    <property type="molecule type" value="Genomic_DNA"/>
</dbReference>
<accession>A0AA35VGW4</accession>
<name>A0AA35VGW4_LACSI</name>
<evidence type="ECO:0000313" key="2">
    <source>
        <dbReference type="Proteomes" id="UP001177003"/>
    </source>
</evidence>
<organism evidence="1 2">
    <name type="scientific">Lactuca saligna</name>
    <name type="common">Willowleaf lettuce</name>
    <dbReference type="NCBI Taxonomy" id="75948"/>
    <lineage>
        <taxon>Eukaryota</taxon>
        <taxon>Viridiplantae</taxon>
        <taxon>Streptophyta</taxon>
        <taxon>Embryophyta</taxon>
        <taxon>Tracheophyta</taxon>
        <taxon>Spermatophyta</taxon>
        <taxon>Magnoliopsida</taxon>
        <taxon>eudicotyledons</taxon>
        <taxon>Gunneridae</taxon>
        <taxon>Pentapetalae</taxon>
        <taxon>asterids</taxon>
        <taxon>campanulids</taxon>
        <taxon>Asterales</taxon>
        <taxon>Asteraceae</taxon>
        <taxon>Cichorioideae</taxon>
        <taxon>Cichorieae</taxon>
        <taxon>Lactucinae</taxon>
        <taxon>Lactuca</taxon>
    </lineage>
</organism>
<evidence type="ECO:0000313" key="1">
    <source>
        <dbReference type="EMBL" id="CAI9265975.1"/>
    </source>
</evidence>
<proteinExistence type="predicted"/>
<keyword evidence="2" id="KW-1185">Reference proteome</keyword>
<dbReference type="AlphaFoldDB" id="A0AA35VGW4"/>
<dbReference type="Proteomes" id="UP001177003">
    <property type="component" value="Chromosome 0"/>
</dbReference>
<reference evidence="1" key="1">
    <citation type="submission" date="2023-04" db="EMBL/GenBank/DDBJ databases">
        <authorList>
            <person name="Vijverberg K."/>
            <person name="Xiong W."/>
            <person name="Schranz E."/>
        </authorList>
    </citation>
    <scope>NUCLEOTIDE SEQUENCE</scope>
</reference>
<gene>
    <name evidence="1" type="ORF">LSALG_LOCUS6552</name>
</gene>